<evidence type="ECO:0000313" key="4">
    <source>
        <dbReference type="Proteomes" id="UP000695022"/>
    </source>
</evidence>
<dbReference type="Pfam" id="PF25815">
    <property type="entry name" value="CTHRC1_C"/>
    <property type="match status" value="1"/>
</dbReference>
<evidence type="ECO:0000256" key="2">
    <source>
        <dbReference type="SAM" id="SignalP"/>
    </source>
</evidence>
<feature type="region of interest" description="Disordered" evidence="1">
    <location>
        <begin position="31"/>
        <end position="71"/>
    </location>
</feature>
<keyword evidence="4" id="KW-1185">Reference proteome</keyword>
<protein>
    <submittedName>
        <fullName evidence="5">Collagen triple helix repeat-containing protein 1-like</fullName>
    </submittedName>
</protein>
<reference evidence="5" key="1">
    <citation type="submission" date="2025-08" db="UniProtKB">
        <authorList>
            <consortium name="RefSeq"/>
        </authorList>
    </citation>
    <scope>IDENTIFICATION</scope>
</reference>
<sequence>MNLLNAACFFIILYVVITSCEPVAHAAEQCVQGPPGLPGRDGQVGRDGLPGRDGTEGNSGTKGEIGDSGAPATCSCPARNIKQCAWWDRNLDIDSGLISTCKFNKISSHTALYVIWHGNIRLIHTAGTSGASCARWYITFNNEECINPTSIDGTMLTKLTNENQHIPTTIQGICMGQPAGTIDVALQLGNCRPWPGGLGQGNRYTSWHSTSRIIIEEMDYTY</sequence>
<evidence type="ECO:0000259" key="3">
    <source>
        <dbReference type="Pfam" id="PF25815"/>
    </source>
</evidence>
<gene>
    <name evidence="5" type="primary">LOC106814754</name>
</gene>
<feature type="domain" description="CTHRC1 C-terminal" evidence="3">
    <location>
        <begin position="78"/>
        <end position="215"/>
    </location>
</feature>
<accession>A0ABM1EQW6</accession>
<dbReference type="InterPro" id="IPR057873">
    <property type="entry name" value="CTHRC1_C"/>
</dbReference>
<proteinExistence type="predicted"/>
<dbReference type="Pfam" id="PF01391">
    <property type="entry name" value="Collagen"/>
    <property type="match status" value="1"/>
</dbReference>
<dbReference type="InterPro" id="IPR008160">
    <property type="entry name" value="Collagen"/>
</dbReference>
<dbReference type="RefSeq" id="XP_014674587.1">
    <property type="nucleotide sequence ID" value="XM_014819101.1"/>
</dbReference>
<feature type="chain" id="PRO_5045157125" evidence="2">
    <location>
        <begin position="27"/>
        <end position="222"/>
    </location>
</feature>
<name>A0ABM1EQW6_PRICU</name>
<feature type="signal peptide" evidence="2">
    <location>
        <begin position="1"/>
        <end position="26"/>
    </location>
</feature>
<evidence type="ECO:0000313" key="5">
    <source>
        <dbReference type="RefSeq" id="XP_014674587.1"/>
    </source>
</evidence>
<dbReference type="Proteomes" id="UP000695022">
    <property type="component" value="Unplaced"/>
</dbReference>
<evidence type="ECO:0000256" key="1">
    <source>
        <dbReference type="SAM" id="MobiDB-lite"/>
    </source>
</evidence>
<dbReference type="GeneID" id="106814754"/>
<organism evidence="4 5">
    <name type="scientific">Priapulus caudatus</name>
    <name type="common">Priapulid worm</name>
    <dbReference type="NCBI Taxonomy" id="37621"/>
    <lineage>
        <taxon>Eukaryota</taxon>
        <taxon>Metazoa</taxon>
        <taxon>Ecdysozoa</taxon>
        <taxon>Scalidophora</taxon>
        <taxon>Priapulida</taxon>
        <taxon>Priapulimorpha</taxon>
        <taxon>Priapulimorphida</taxon>
        <taxon>Priapulidae</taxon>
        <taxon>Priapulus</taxon>
    </lineage>
</organism>
<keyword evidence="2" id="KW-0732">Signal</keyword>